<dbReference type="PANTHER" id="PTHR10039:SF14">
    <property type="entry name" value="NACHT DOMAIN-CONTAINING PROTEIN"/>
    <property type="match status" value="1"/>
</dbReference>
<feature type="domain" description="Nephrocystin 3-like N-terminal" evidence="2">
    <location>
        <begin position="92"/>
        <end position="250"/>
    </location>
</feature>
<dbReference type="PANTHER" id="PTHR10039">
    <property type="entry name" value="AMELOGENIN"/>
    <property type="match status" value="1"/>
</dbReference>
<dbReference type="SUPFAM" id="SSF48452">
    <property type="entry name" value="TPR-like"/>
    <property type="match status" value="1"/>
</dbReference>
<proteinExistence type="predicted"/>
<reference evidence="3 4" key="1">
    <citation type="journal article" date="2019" name="Nat. Ecol. Evol.">
        <title>Megaphylogeny resolves global patterns of mushroom evolution.</title>
        <authorList>
            <person name="Varga T."/>
            <person name="Krizsan K."/>
            <person name="Foldi C."/>
            <person name="Dima B."/>
            <person name="Sanchez-Garcia M."/>
            <person name="Sanchez-Ramirez S."/>
            <person name="Szollosi G.J."/>
            <person name="Szarkandi J.G."/>
            <person name="Papp V."/>
            <person name="Albert L."/>
            <person name="Andreopoulos W."/>
            <person name="Angelini C."/>
            <person name="Antonin V."/>
            <person name="Barry K.W."/>
            <person name="Bougher N.L."/>
            <person name="Buchanan P."/>
            <person name="Buyck B."/>
            <person name="Bense V."/>
            <person name="Catcheside P."/>
            <person name="Chovatia M."/>
            <person name="Cooper J."/>
            <person name="Damon W."/>
            <person name="Desjardin D."/>
            <person name="Finy P."/>
            <person name="Geml J."/>
            <person name="Haridas S."/>
            <person name="Hughes K."/>
            <person name="Justo A."/>
            <person name="Karasinski D."/>
            <person name="Kautmanova I."/>
            <person name="Kiss B."/>
            <person name="Kocsube S."/>
            <person name="Kotiranta H."/>
            <person name="LaButti K.M."/>
            <person name="Lechner B.E."/>
            <person name="Liimatainen K."/>
            <person name="Lipzen A."/>
            <person name="Lukacs Z."/>
            <person name="Mihaltcheva S."/>
            <person name="Morgado L.N."/>
            <person name="Niskanen T."/>
            <person name="Noordeloos M.E."/>
            <person name="Ohm R.A."/>
            <person name="Ortiz-Santana B."/>
            <person name="Ovrebo C."/>
            <person name="Racz N."/>
            <person name="Riley R."/>
            <person name="Savchenko A."/>
            <person name="Shiryaev A."/>
            <person name="Soop K."/>
            <person name="Spirin V."/>
            <person name="Szebenyi C."/>
            <person name="Tomsovsky M."/>
            <person name="Tulloss R.E."/>
            <person name="Uehling J."/>
            <person name="Grigoriev I.V."/>
            <person name="Vagvolgyi C."/>
            <person name="Papp T."/>
            <person name="Martin F.M."/>
            <person name="Miettinen O."/>
            <person name="Hibbett D.S."/>
            <person name="Nagy L.G."/>
        </authorList>
    </citation>
    <scope>NUCLEOTIDE SEQUENCE [LARGE SCALE GENOMIC DNA]</scope>
    <source>
        <strain evidence="3 4">CBS 121175</strain>
    </source>
</reference>
<dbReference type="InterPro" id="IPR011990">
    <property type="entry name" value="TPR-like_helical_dom_sf"/>
</dbReference>
<dbReference type="InterPro" id="IPR027417">
    <property type="entry name" value="P-loop_NTPase"/>
</dbReference>
<dbReference type="Gene3D" id="1.25.40.10">
    <property type="entry name" value="Tetratricopeptide repeat domain"/>
    <property type="match status" value="4"/>
</dbReference>
<protein>
    <recommendedName>
        <fullName evidence="2">Nephrocystin 3-like N-terminal domain-containing protein</fullName>
    </recommendedName>
</protein>
<keyword evidence="1" id="KW-0677">Repeat</keyword>
<dbReference type="SUPFAM" id="SSF52540">
    <property type="entry name" value="P-loop containing nucleoside triphosphate hydrolases"/>
    <property type="match status" value="1"/>
</dbReference>
<dbReference type="Pfam" id="PF24883">
    <property type="entry name" value="NPHP3_N"/>
    <property type="match status" value="1"/>
</dbReference>
<keyword evidence="4" id="KW-1185">Reference proteome</keyword>
<dbReference type="Pfam" id="PF13374">
    <property type="entry name" value="TPR_10"/>
    <property type="match status" value="1"/>
</dbReference>
<evidence type="ECO:0000313" key="3">
    <source>
        <dbReference type="EMBL" id="TFK25433.1"/>
    </source>
</evidence>
<dbReference type="EMBL" id="ML210186">
    <property type="protein sequence ID" value="TFK25433.1"/>
    <property type="molecule type" value="Genomic_DNA"/>
</dbReference>
<organism evidence="3 4">
    <name type="scientific">Coprinopsis marcescibilis</name>
    <name type="common">Agaric fungus</name>
    <name type="synonym">Psathyrella marcescibilis</name>
    <dbReference type="NCBI Taxonomy" id="230819"/>
    <lineage>
        <taxon>Eukaryota</taxon>
        <taxon>Fungi</taxon>
        <taxon>Dikarya</taxon>
        <taxon>Basidiomycota</taxon>
        <taxon>Agaricomycotina</taxon>
        <taxon>Agaricomycetes</taxon>
        <taxon>Agaricomycetidae</taxon>
        <taxon>Agaricales</taxon>
        <taxon>Agaricineae</taxon>
        <taxon>Psathyrellaceae</taxon>
        <taxon>Coprinopsis</taxon>
    </lineage>
</organism>
<sequence length="1264" mass="141265">MHKFKLLHRTVKGWKSGREDIRTGREVSSTGPSVLTGASNVTLQDSQVNVNQTNITNNINTDLEINEALRRLPDPVGCSWNPSRACLEGTRMLHIQEVARWETAPDFTSAGVYVVAEPVGSGKSSLAHTISKNAHKEGNLVAAFFFDQVNQHSNPSNMMASLVHGLCEVSDAVKHQIGNILAKDKSLAKADPVRQFEEIIIPICPILPQDRRFVVVIDSLDEEHDPIVVEILRDWVPRLPASFRIFVTTRPETRIMEELDKQSHIQLSSNPLTGPTNRTDIVLFLNTWFSKTKYGTSISPELLDAFITKSEGLFLWATVVLHHIGTSFSPAEELKDIIAGSSEHWAEADGAVKQLDSLYERILSKLKLGTDRRFMQKYKTIMGALVTLKEPLSATGLAALYAPDGITLDDIHRICGVLRPLLRNYSEDDLQSPIHLVHLSVQEYLTGRAPLEYRLSCQEHDTILSRLCLHAIKHRLSPQNVPILGYSDGEWFRDITQDPPTIPQLSKKDVPEQIWYACNHVEAHTWSSNPNMDGAHARLGLHVFVKEPRSLLEATAAMGNLIGIVSLRDKALALGHDASMDPTLKRETAAMYSALARSLVLQNELSSALQIIANAGSLYRELHFEAEEDVALAEEFAVALDTLSTAELHYGSLNRAVRAADEALKVVRPIAAIKPATFQPLLSRLLRIQSRMLSPGNLHERAFKMAQEHVQVSRQLAADNAAKFEEHLALSLSNLHQVYVVLENTEGAIPPIAEVVQIYRQLALNVPEKFDDALADILEKFLQFLSMAGRHADAIEQGLELVPILRSRLAKEASKPLQLRLGIVLDMMAYDLFKCGRAEQAISTIIESVVIYRRLGARDNTYQYRLRSALHSHVAYLTLVGRHLEATEPTQEAVAIYRRESGARHASYDEALADSLLDFAGELGGRKRLNEAETAYMDAINILLRLSQTDPETYESKVAESLSNYALLLSCAAKYPESLEELRKVLAIYNRLALKDPDSFRENLGRLISAMAKSIDNLGNRKYDQAVCTYVTGLIELHRNAVSKHPESLRSEFATSLFKHGCQLGHHRKNREAIEAIKEVISIQRRLAEQANSSFQEYELALTLNDYVWHLMRATDPFDDPICHAEEAVTIFRLSLAKNPKDDNLRYGFAGILDTLARAFNLSQRYGDAIMAAEEGLTICRQLEEEQKLKDGLANHLGNILHQRLAEALFDLGRHAEALSHIQEAVALGRTLVEEWANLGWYTDELAEGLLLLEKIKNHLEPST</sequence>
<dbReference type="AlphaFoldDB" id="A0A5C3L013"/>
<dbReference type="Gene3D" id="3.40.50.300">
    <property type="entry name" value="P-loop containing nucleotide triphosphate hydrolases"/>
    <property type="match status" value="1"/>
</dbReference>
<evidence type="ECO:0000256" key="1">
    <source>
        <dbReference type="ARBA" id="ARBA00022737"/>
    </source>
</evidence>
<evidence type="ECO:0000259" key="2">
    <source>
        <dbReference type="Pfam" id="PF24883"/>
    </source>
</evidence>
<dbReference type="InterPro" id="IPR019734">
    <property type="entry name" value="TPR_rpt"/>
</dbReference>
<dbReference type="OrthoDB" id="3038309at2759"/>
<dbReference type="SMART" id="SM00028">
    <property type="entry name" value="TPR"/>
    <property type="match status" value="5"/>
</dbReference>
<gene>
    <name evidence="3" type="ORF">FA15DRAFT_693794</name>
</gene>
<dbReference type="Proteomes" id="UP000307440">
    <property type="component" value="Unassembled WGS sequence"/>
</dbReference>
<dbReference type="InterPro" id="IPR056884">
    <property type="entry name" value="NPHP3-like_N"/>
</dbReference>
<evidence type="ECO:0000313" key="4">
    <source>
        <dbReference type="Proteomes" id="UP000307440"/>
    </source>
</evidence>
<accession>A0A5C3L013</accession>
<name>A0A5C3L013_COPMA</name>